<protein>
    <submittedName>
        <fullName evidence="1">AlpA family transcriptional regulator</fullName>
    </submittedName>
</protein>
<dbReference type="EMBL" id="JACNYO010000001">
    <property type="protein sequence ID" value="MBC3210689.1"/>
    <property type="molecule type" value="Genomic_DNA"/>
</dbReference>
<sequence>MKDRILKQPEVLHRCGISRSTMYRWIAEGLFPRQRSMKGAGLKGKAVGWLESDIDAWIDCRMPVEQ</sequence>
<dbReference type="Pfam" id="PF05930">
    <property type="entry name" value="Phage_AlpA"/>
    <property type="match status" value="1"/>
</dbReference>
<dbReference type="InterPro" id="IPR010260">
    <property type="entry name" value="AlpA"/>
</dbReference>
<name>A0AAW3WJ77_SERFO</name>
<evidence type="ECO:0000313" key="2">
    <source>
        <dbReference type="Proteomes" id="UP000659084"/>
    </source>
</evidence>
<dbReference type="PANTHER" id="PTHR36154:SF1">
    <property type="entry name" value="DNA-BINDING TRANSCRIPTIONAL ACTIVATOR ALPA"/>
    <property type="match status" value="1"/>
</dbReference>
<dbReference type="SUPFAM" id="SSF46955">
    <property type="entry name" value="Putative DNA-binding domain"/>
    <property type="match status" value="1"/>
</dbReference>
<reference evidence="1" key="1">
    <citation type="submission" date="2020-08" db="EMBL/GenBank/DDBJ databases">
        <title>Food and environmental bacterial isolates.</title>
        <authorList>
            <person name="Richter L."/>
            <person name="Du Plessis E.M."/>
            <person name="Duvenage S."/>
            <person name="Allam M."/>
            <person name="Korsten L."/>
        </authorList>
    </citation>
    <scope>NUCLEOTIDE SEQUENCE</scope>
    <source>
        <strain evidence="1">UPMP2127</strain>
    </source>
</reference>
<evidence type="ECO:0000313" key="1">
    <source>
        <dbReference type="EMBL" id="MBC3210689.1"/>
    </source>
</evidence>
<dbReference type="InterPro" id="IPR009061">
    <property type="entry name" value="DNA-bd_dom_put_sf"/>
</dbReference>
<organism evidence="1 2">
    <name type="scientific">Serratia fonticola</name>
    <dbReference type="NCBI Taxonomy" id="47917"/>
    <lineage>
        <taxon>Bacteria</taxon>
        <taxon>Pseudomonadati</taxon>
        <taxon>Pseudomonadota</taxon>
        <taxon>Gammaproteobacteria</taxon>
        <taxon>Enterobacterales</taxon>
        <taxon>Yersiniaceae</taxon>
        <taxon>Serratia</taxon>
    </lineage>
</organism>
<gene>
    <name evidence="1" type="ORF">H8J20_00920</name>
</gene>
<dbReference type="Gene3D" id="1.10.238.160">
    <property type="match status" value="1"/>
</dbReference>
<dbReference type="Proteomes" id="UP000659084">
    <property type="component" value="Unassembled WGS sequence"/>
</dbReference>
<dbReference type="KEGG" id="sfg:AV650_21610"/>
<proteinExistence type="predicted"/>
<dbReference type="InterPro" id="IPR052931">
    <property type="entry name" value="Prophage_regulatory_activator"/>
</dbReference>
<dbReference type="PANTHER" id="PTHR36154">
    <property type="entry name" value="DNA-BINDING TRANSCRIPTIONAL ACTIVATOR ALPA"/>
    <property type="match status" value="1"/>
</dbReference>
<comment type="caution">
    <text evidence="1">The sequence shown here is derived from an EMBL/GenBank/DDBJ whole genome shotgun (WGS) entry which is preliminary data.</text>
</comment>
<dbReference type="RefSeq" id="WP_059201324.1">
    <property type="nucleotide sequence ID" value="NZ_JACBIV010000002.1"/>
</dbReference>
<dbReference type="AlphaFoldDB" id="A0AAW3WJ77"/>
<accession>A0AAW3WJ77</accession>